<dbReference type="SUPFAM" id="SSF81343">
    <property type="entry name" value="Fumarate reductase respiratory complex transmembrane subunits"/>
    <property type="match status" value="1"/>
</dbReference>
<evidence type="ECO:0000256" key="1">
    <source>
        <dbReference type="ARBA" id="ARBA00001971"/>
    </source>
</evidence>
<dbReference type="EMBL" id="BANI01000176">
    <property type="protein sequence ID" value="GAN97548.1"/>
    <property type="molecule type" value="Genomic_DNA"/>
</dbReference>
<dbReference type="NCBIfam" id="TIGR02968">
    <property type="entry name" value="succ_dehyd_anc"/>
    <property type="match status" value="1"/>
</dbReference>
<evidence type="ECO:0000256" key="3">
    <source>
        <dbReference type="ARBA" id="ARBA00004141"/>
    </source>
</evidence>
<keyword evidence="10 16" id="KW-0812">Transmembrane</keyword>
<evidence type="ECO:0000256" key="15">
    <source>
        <dbReference type="ARBA" id="ARBA00023136"/>
    </source>
</evidence>
<keyword evidence="11" id="KW-0479">Metal-binding</keyword>
<comment type="pathway">
    <text evidence="4">Carbohydrate metabolism; tricarboxylic acid cycle.</text>
</comment>
<evidence type="ECO:0000256" key="13">
    <source>
        <dbReference type="ARBA" id="ARBA00022989"/>
    </source>
</evidence>
<reference evidence="17 18" key="1">
    <citation type="submission" date="2012-11" db="EMBL/GenBank/DDBJ databases">
        <title>Whole genome sequence of Gluconacetobacter europaeus NBRC3261.</title>
        <authorList>
            <person name="Azuma Y."/>
            <person name="Higashiura N."/>
            <person name="Hirakawa H."/>
            <person name="Matsushita K."/>
        </authorList>
    </citation>
    <scope>NUCLEOTIDE SEQUENCE [LARGE SCALE GENOMIC DNA]</scope>
    <source>
        <strain evidence="17 18">NBRC 3261</strain>
    </source>
</reference>
<keyword evidence="8" id="KW-0816">Tricarboxylic acid cycle</keyword>
<dbReference type="GO" id="GO:0016020">
    <property type="term" value="C:membrane"/>
    <property type="evidence" value="ECO:0007669"/>
    <property type="project" value="UniProtKB-SubCell"/>
</dbReference>
<dbReference type="InterPro" id="IPR034804">
    <property type="entry name" value="SQR/QFR_C/D"/>
</dbReference>
<keyword evidence="7" id="KW-0813">Transport</keyword>
<sequence length="143" mass="15241">MSNPKKPHITVMRSQLSRARGLGSGQAGVGHWWAERASAVALVPLSGWFVIQVFRLAGASQPEVAKWGARPLNTTMMLSLVILTFYHTQLGLQVIIDDYVHGKAHLPAGLLMKGIVFLLGLFGTVSVLKLALAGSSRGKIAAG</sequence>
<feature type="transmembrane region" description="Helical" evidence="16">
    <location>
        <begin position="108"/>
        <end position="132"/>
    </location>
</feature>
<dbReference type="InterPro" id="IPR014312">
    <property type="entry name" value="Succ_DH_anchor"/>
</dbReference>
<evidence type="ECO:0000256" key="4">
    <source>
        <dbReference type="ARBA" id="ARBA00005163"/>
    </source>
</evidence>
<comment type="cofactor">
    <cofactor evidence="1">
        <name>heme</name>
        <dbReference type="ChEBI" id="CHEBI:30413"/>
    </cofactor>
</comment>
<organism evidence="17 18">
    <name type="scientific">Komagataeibacter europaeus NBRC 3261</name>
    <dbReference type="NCBI Taxonomy" id="1234669"/>
    <lineage>
        <taxon>Bacteria</taxon>
        <taxon>Pseudomonadati</taxon>
        <taxon>Pseudomonadota</taxon>
        <taxon>Alphaproteobacteria</taxon>
        <taxon>Acetobacterales</taxon>
        <taxon>Acetobacteraceae</taxon>
        <taxon>Komagataeibacter</taxon>
    </lineage>
</organism>
<dbReference type="RefSeq" id="WP_019085222.1">
    <property type="nucleotide sequence ID" value="NZ_BANI01000176.1"/>
</dbReference>
<evidence type="ECO:0000256" key="12">
    <source>
        <dbReference type="ARBA" id="ARBA00022982"/>
    </source>
</evidence>
<evidence type="ECO:0000256" key="16">
    <source>
        <dbReference type="SAM" id="Phobius"/>
    </source>
</evidence>
<dbReference type="CDD" id="cd03495">
    <property type="entry name" value="SQR_TypeC_SdhD_like"/>
    <property type="match status" value="1"/>
</dbReference>
<evidence type="ECO:0000313" key="18">
    <source>
        <dbReference type="Proteomes" id="UP000032675"/>
    </source>
</evidence>
<comment type="subunit">
    <text evidence="5">Part of an enzyme complex containing four subunits: a flavoprotein, an iron-sulfur protein, plus two membrane-anchoring proteins, SdhC and SdhD.</text>
</comment>
<feature type="transmembrane region" description="Helical" evidence="16">
    <location>
        <begin position="77"/>
        <end position="96"/>
    </location>
</feature>
<keyword evidence="14" id="KW-0408">Iron</keyword>
<gene>
    <name evidence="17" type="ORF">Geu3261_0200_003</name>
</gene>
<comment type="function">
    <text evidence="2">Membrane-anchoring subunit of succinate dehydrogenase (SDH).</text>
</comment>
<evidence type="ECO:0000256" key="10">
    <source>
        <dbReference type="ARBA" id="ARBA00022692"/>
    </source>
</evidence>
<keyword evidence="12" id="KW-0249">Electron transport</keyword>
<evidence type="ECO:0000256" key="7">
    <source>
        <dbReference type="ARBA" id="ARBA00022448"/>
    </source>
</evidence>
<keyword evidence="9" id="KW-0349">Heme</keyword>
<dbReference type="GO" id="GO:0020037">
    <property type="term" value="F:heme binding"/>
    <property type="evidence" value="ECO:0007669"/>
    <property type="project" value="InterPro"/>
</dbReference>
<evidence type="ECO:0000256" key="2">
    <source>
        <dbReference type="ARBA" id="ARBA00004050"/>
    </source>
</evidence>
<keyword evidence="13 16" id="KW-1133">Transmembrane helix</keyword>
<dbReference type="Pfam" id="PF01127">
    <property type="entry name" value="Sdh_cyt"/>
    <property type="match status" value="1"/>
</dbReference>
<evidence type="ECO:0000256" key="9">
    <source>
        <dbReference type="ARBA" id="ARBA00022617"/>
    </source>
</evidence>
<dbReference type="GO" id="GO:0006099">
    <property type="term" value="P:tricarboxylic acid cycle"/>
    <property type="evidence" value="ECO:0007669"/>
    <property type="project" value="UniProtKB-UniPathway"/>
</dbReference>
<evidence type="ECO:0000256" key="5">
    <source>
        <dbReference type="ARBA" id="ARBA00011558"/>
    </source>
</evidence>
<dbReference type="UniPathway" id="UPA00223"/>
<dbReference type="Gene3D" id="1.20.1300.10">
    <property type="entry name" value="Fumarate reductase/succinate dehydrogenase, transmembrane subunit"/>
    <property type="match status" value="1"/>
</dbReference>
<comment type="subcellular location">
    <subcellularLocation>
        <location evidence="3">Membrane</location>
        <topology evidence="3">Multi-pass membrane protein</topology>
    </subcellularLocation>
</comment>
<evidence type="ECO:0000313" key="17">
    <source>
        <dbReference type="EMBL" id="GAN97548.1"/>
    </source>
</evidence>
<dbReference type="Proteomes" id="UP000032675">
    <property type="component" value="Unassembled WGS sequence"/>
</dbReference>
<dbReference type="GO" id="GO:0046872">
    <property type="term" value="F:metal ion binding"/>
    <property type="evidence" value="ECO:0007669"/>
    <property type="project" value="UniProtKB-KW"/>
</dbReference>
<proteinExistence type="predicted"/>
<protein>
    <recommendedName>
        <fullName evidence="6">Succinate dehydrogenase hydrophobic membrane anchor subunit</fullName>
    </recommendedName>
</protein>
<dbReference type="AlphaFoldDB" id="A0A0D6Q2L3"/>
<evidence type="ECO:0000256" key="11">
    <source>
        <dbReference type="ARBA" id="ARBA00022723"/>
    </source>
</evidence>
<dbReference type="InterPro" id="IPR000701">
    <property type="entry name" value="SuccDH_FuR_B_TM-su"/>
</dbReference>
<evidence type="ECO:0000256" key="6">
    <source>
        <dbReference type="ARBA" id="ARBA00019425"/>
    </source>
</evidence>
<name>A0A0D6Q2L3_KOMEU</name>
<keyword evidence="15 16" id="KW-0472">Membrane</keyword>
<evidence type="ECO:0000256" key="14">
    <source>
        <dbReference type="ARBA" id="ARBA00023004"/>
    </source>
</evidence>
<evidence type="ECO:0000256" key="8">
    <source>
        <dbReference type="ARBA" id="ARBA00022532"/>
    </source>
</evidence>
<comment type="caution">
    <text evidence="17">The sequence shown here is derived from an EMBL/GenBank/DDBJ whole genome shotgun (WGS) entry which is preliminary data.</text>
</comment>
<accession>A0A0D6Q2L3</accession>